<evidence type="ECO:0000256" key="1">
    <source>
        <dbReference type="SAM" id="Phobius"/>
    </source>
</evidence>
<evidence type="ECO:0000313" key="3">
    <source>
        <dbReference type="Proteomes" id="UP000676336"/>
    </source>
</evidence>
<sequence>MKKENTNSKNEFHSNRSFYIPKRIIVALLTSFGLLVSTFIQTNFAITNSLILNPHDSKDILIDDNDQLATKTTKVNWTSVELGYLNSIFYLGYLLAHIPSGFLVHKLSAIK</sequence>
<feature type="transmembrane region" description="Helical" evidence="1">
    <location>
        <begin position="24"/>
        <end position="46"/>
    </location>
</feature>
<dbReference type="EMBL" id="CAJOBI010338729">
    <property type="protein sequence ID" value="CAF5209844.1"/>
    <property type="molecule type" value="Genomic_DNA"/>
</dbReference>
<comment type="caution">
    <text evidence="2">The sequence shown here is derived from an EMBL/GenBank/DDBJ whole genome shotgun (WGS) entry which is preliminary data.</text>
</comment>
<keyword evidence="1" id="KW-1133">Transmembrane helix</keyword>
<organism evidence="2 3">
    <name type="scientific">Rotaria magnacalcarata</name>
    <dbReference type="NCBI Taxonomy" id="392030"/>
    <lineage>
        <taxon>Eukaryota</taxon>
        <taxon>Metazoa</taxon>
        <taxon>Spiralia</taxon>
        <taxon>Gnathifera</taxon>
        <taxon>Rotifera</taxon>
        <taxon>Eurotatoria</taxon>
        <taxon>Bdelloidea</taxon>
        <taxon>Philodinida</taxon>
        <taxon>Philodinidae</taxon>
        <taxon>Rotaria</taxon>
    </lineage>
</organism>
<gene>
    <name evidence="2" type="ORF">SMN809_LOCUS77994</name>
</gene>
<evidence type="ECO:0000313" key="2">
    <source>
        <dbReference type="EMBL" id="CAF5209844.1"/>
    </source>
</evidence>
<protein>
    <submittedName>
        <fullName evidence="2">Uncharacterized protein</fullName>
    </submittedName>
</protein>
<dbReference type="Proteomes" id="UP000676336">
    <property type="component" value="Unassembled WGS sequence"/>
</dbReference>
<dbReference type="InterPro" id="IPR036259">
    <property type="entry name" value="MFS_trans_sf"/>
</dbReference>
<accession>A0A8S3IZ04</accession>
<keyword evidence="1" id="KW-0472">Membrane</keyword>
<proteinExistence type="predicted"/>
<feature type="transmembrane region" description="Helical" evidence="1">
    <location>
        <begin position="84"/>
        <end position="104"/>
    </location>
</feature>
<keyword evidence="1" id="KW-0812">Transmembrane</keyword>
<reference evidence="2" key="1">
    <citation type="submission" date="2021-02" db="EMBL/GenBank/DDBJ databases">
        <authorList>
            <person name="Nowell W R."/>
        </authorList>
    </citation>
    <scope>NUCLEOTIDE SEQUENCE</scope>
</reference>
<dbReference type="Gene3D" id="1.20.1250.20">
    <property type="entry name" value="MFS general substrate transporter like domains"/>
    <property type="match status" value="1"/>
</dbReference>
<dbReference type="SUPFAM" id="SSF103473">
    <property type="entry name" value="MFS general substrate transporter"/>
    <property type="match status" value="1"/>
</dbReference>
<dbReference type="AlphaFoldDB" id="A0A8S3IZ04"/>
<name>A0A8S3IZ04_9BILA</name>